<feature type="domain" description="C2" evidence="1">
    <location>
        <begin position="1"/>
        <end position="120"/>
    </location>
</feature>
<reference evidence="2" key="1">
    <citation type="submission" date="2022-02" db="EMBL/GenBank/DDBJ databases">
        <authorList>
            <person name="Henning P.M."/>
            <person name="McCubbin A.G."/>
            <person name="Shore J.S."/>
        </authorList>
    </citation>
    <scope>NUCLEOTIDE SEQUENCE</scope>
    <source>
        <strain evidence="2">F60SS</strain>
        <tissue evidence="2">Leaves</tissue>
    </source>
</reference>
<sequence>MEAVSLELKLISCRHLKSFNFFQKPSVYAVVCIFRDEDDNKKQEEQRQKTPVDRKGGANPEWNHRMLFDLRSIQLQEHVDNLFLKFELRYEGIVFGNKTIGEVCVPFKDLIGDLNGSLRYVSYQVRNSDRKANGVLNFSYKVNGKATKIGSVDSAKAKLGSGVNCSTEKVHYPSLEIQVQPRKACLYPSLDDIYSPSAATVVPSLESYYPVKAVVPVAAPPPPPPPQFQTFAVGNEAYYYPYPSPVTHPAGPCWHTAETWLRSA</sequence>
<proteinExistence type="predicted"/>
<gene>
    <name evidence="2" type="ORF">Tsubulata_000729</name>
</gene>
<dbReference type="InterPro" id="IPR044750">
    <property type="entry name" value="C2_SRC2/BAP"/>
</dbReference>
<dbReference type="CDD" id="cd04051">
    <property type="entry name" value="C2_SRC2_like"/>
    <property type="match status" value="1"/>
</dbReference>
<dbReference type="InterPro" id="IPR000008">
    <property type="entry name" value="C2_dom"/>
</dbReference>
<dbReference type="Proteomes" id="UP001141552">
    <property type="component" value="Unassembled WGS sequence"/>
</dbReference>
<dbReference type="SUPFAM" id="SSF49562">
    <property type="entry name" value="C2 domain (Calcium/lipid-binding domain, CaLB)"/>
    <property type="match status" value="1"/>
</dbReference>
<organism evidence="2 3">
    <name type="scientific">Turnera subulata</name>
    <dbReference type="NCBI Taxonomy" id="218843"/>
    <lineage>
        <taxon>Eukaryota</taxon>
        <taxon>Viridiplantae</taxon>
        <taxon>Streptophyta</taxon>
        <taxon>Embryophyta</taxon>
        <taxon>Tracheophyta</taxon>
        <taxon>Spermatophyta</taxon>
        <taxon>Magnoliopsida</taxon>
        <taxon>eudicotyledons</taxon>
        <taxon>Gunneridae</taxon>
        <taxon>Pentapetalae</taxon>
        <taxon>rosids</taxon>
        <taxon>fabids</taxon>
        <taxon>Malpighiales</taxon>
        <taxon>Passifloraceae</taxon>
        <taxon>Turnera</taxon>
    </lineage>
</organism>
<dbReference type="GO" id="GO:0006952">
    <property type="term" value="P:defense response"/>
    <property type="evidence" value="ECO:0007669"/>
    <property type="project" value="InterPro"/>
</dbReference>
<dbReference type="SMART" id="SM00239">
    <property type="entry name" value="C2"/>
    <property type="match status" value="1"/>
</dbReference>
<evidence type="ECO:0000259" key="1">
    <source>
        <dbReference type="PROSITE" id="PS50004"/>
    </source>
</evidence>
<accession>A0A9Q0J3B4</accession>
<comment type="caution">
    <text evidence="2">The sequence shown here is derived from an EMBL/GenBank/DDBJ whole genome shotgun (WGS) entry which is preliminary data.</text>
</comment>
<protein>
    <recommendedName>
        <fullName evidence="1">C2 domain-containing protein</fullName>
    </recommendedName>
</protein>
<evidence type="ECO:0000313" key="3">
    <source>
        <dbReference type="Proteomes" id="UP001141552"/>
    </source>
</evidence>
<dbReference type="AlphaFoldDB" id="A0A9Q0J3B4"/>
<dbReference type="PANTHER" id="PTHR32246">
    <property type="entry name" value="INGRESSION PROTEIN FIC1"/>
    <property type="match status" value="1"/>
</dbReference>
<dbReference type="OrthoDB" id="1068731at2759"/>
<dbReference type="EMBL" id="JAKUCV010006750">
    <property type="protein sequence ID" value="KAJ4826065.1"/>
    <property type="molecule type" value="Genomic_DNA"/>
</dbReference>
<reference evidence="2" key="2">
    <citation type="journal article" date="2023" name="Plants (Basel)">
        <title>Annotation of the Turnera subulata (Passifloraceae) Draft Genome Reveals the S-Locus Evolved after the Divergence of Turneroideae from Passifloroideae in a Stepwise Manner.</title>
        <authorList>
            <person name="Henning P.M."/>
            <person name="Roalson E.H."/>
            <person name="Mir W."/>
            <person name="McCubbin A.G."/>
            <person name="Shore J.S."/>
        </authorList>
    </citation>
    <scope>NUCLEOTIDE SEQUENCE</scope>
    <source>
        <strain evidence="2">F60SS</strain>
    </source>
</reference>
<dbReference type="PROSITE" id="PS50004">
    <property type="entry name" value="C2"/>
    <property type="match status" value="1"/>
</dbReference>
<dbReference type="Pfam" id="PF00168">
    <property type="entry name" value="C2"/>
    <property type="match status" value="1"/>
</dbReference>
<name>A0A9Q0J3B4_9ROSI</name>
<dbReference type="InterPro" id="IPR035892">
    <property type="entry name" value="C2_domain_sf"/>
</dbReference>
<dbReference type="Gene3D" id="2.60.40.150">
    <property type="entry name" value="C2 domain"/>
    <property type="match status" value="1"/>
</dbReference>
<keyword evidence="3" id="KW-1185">Reference proteome</keyword>
<evidence type="ECO:0000313" key="2">
    <source>
        <dbReference type="EMBL" id="KAJ4826065.1"/>
    </source>
</evidence>
<dbReference type="PANTHER" id="PTHR32246:SF28">
    <property type="entry name" value="C2 DOMAIN-CONTAINING PROTEIN"/>
    <property type="match status" value="1"/>
</dbReference>